<keyword evidence="2" id="KW-1185">Reference proteome</keyword>
<reference evidence="1" key="1">
    <citation type="submission" date="2021-06" db="EMBL/GenBank/DDBJ databases">
        <authorList>
            <person name="Kallberg Y."/>
            <person name="Tangrot J."/>
            <person name="Rosling A."/>
        </authorList>
    </citation>
    <scope>NUCLEOTIDE SEQUENCE</scope>
    <source>
        <strain evidence="1">MA453B</strain>
    </source>
</reference>
<evidence type="ECO:0000313" key="1">
    <source>
        <dbReference type="EMBL" id="CAG8518436.1"/>
    </source>
</evidence>
<comment type="caution">
    <text evidence="1">The sequence shown here is derived from an EMBL/GenBank/DDBJ whole genome shotgun (WGS) entry which is preliminary data.</text>
</comment>
<sequence>MCLNIVENNKDMSQLIVKGKKKHVYICENCKKDDHYRSKCPNN</sequence>
<dbReference type="AlphaFoldDB" id="A0A9N9A6M7"/>
<protein>
    <submittedName>
        <fullName evidence="1">24888_t:CDS:1</fullName>
    </submittedName>
</protein>
<dbReference type="Proteomes" id="UP000789405">
    <property type="component" value="Unassembled WGS sequence"/>
</dbReference>
<evidence type="ECO:0000313" key="2">
    <source>
        <dbReference type="Proteomes" id="UP000789405"/>
    </source>
</evidence>
<organism evidence="1 2">
    <name type="scientific">Dentiscutata erythropus</name>
    <dbReference type="NCBI Taxonomy" id="1348616"/>
    <lineage>
        <taxon>Eukaryota</taxon>
        <taxon>Fungi</taxon>
        <taxon>Fungi incertae sedis</taxon>
        <taxon>Mucoromycota</taxon>
        <taxon>Glomeromycotina</taxon>
        <taxon>Glomeromycetes</taxon>
        <taxon>Diversisporales</taxon>
        <taxon>Gigasporaceae</taxon>
        <taxon>Dentiscutata</taxon>
    </lineage>
</organism>
<proteinExistence type="predicted"/>
<dbReference type="EMBL" id="CAJVPY010001357">
    <property type="protein sequence ID" value="CAG8518436.1"/>
    <property type="molecule type" value="Genomic_DNA"/>
</dbReference>
<dbReference type="OrthoDB" id="10493958at2759"/>
<gene>
    <name evidence="1" type="ORF">DERYTH_LOCUS3746</name>
</gene>
<name>A0A9N9A6M7_9GLOM</name>
<accession>A0A9N9A6M7</accession>